<dbReference type="PROSITE" id="PS50297">
    <property type="entry name" value="ANK_REP_REGION"/>
    <property type="match status" value="1"/>
</dbReference>
<feature type="compositionally biased region" description="Basic and acidic residues" evidence="4">
    <location>
        <begin position="455"/>
        <end position="464"/>
    </location>
</feature>
<dbReference type="Gene3D" id="3.10.20.90">
    <property type="entry name" value="Phosphatidylinositol 3-kinase Catalytic Subunit, Chain A, domain 1"/>
    <property type="match status" value="1"/>
</dbReference>
<sequence>MFLWQPAACSTNELVAMVMGIGCAQSERLNNRGRKKFHTSLCHCMYTHTCKRTVVERSRKLTVSDLNPKHNHGPITATPQGQRMGFNSSTPLQGRPIFTKCLRFNPDATVWKAKQQVLCSLTESLRDVLNYGLFQPATDGHDAKFLEEERPLREYPQSFEKGVPYLEFRYKTRVYKQTNLDEKQLAKLHTKASLKKFMDYIQTGAVEKVAKLVDKGLDPNYHDPDTGGETLLSLGASPDYKDRRGLTPLYHTVLIGGDTSCCETLLYHRAKLGLRDENGWDETHQACQNGNSQHLEHLLFYGADSSSQNASGNTALHICALYNKESCARILLYRGANKDTKNNSGQTPFQVAVMSGHFELGEIIKNHRESDVVPFLESPKFAPQRRESSRTLGLPHPHPFMRANSDNSMNVPDWIAFPNAAGSNIVSVQGLKHGGTLRSSSSPRGARTRSPSRGRTGDRDDRSRQTRGRQGAGSISSQGTASGQRRRLYSAVPGRVFVATRSHTAQGDREISFNKGDKVKVLSVGEGGYWEGTVRGRTGWFPSDCVEEVALRSLETRSESRSERAKRLFRHYTVGSYDSFDAPSSLIPDRFPPEGRRCVAVFPSFSIPLLPLLLHS</sequence>
<dbReference type="GO" id="GO:0043197">
    <property type="term" value="C:dendritic spine"/>
    <property type="evidence" value="ECO:0007669"/>
    <property type="project" value="TreeGrafter"/>
</dbReference>
<dbReference type="InterPro" id="IPR036770">
    <property type="entry name" value="Ankyrin_rpt-contain_sf"/>
</dbReference>
<dbReference type="InterPro" id="IPR002110">
    <property type="entry name" value="Ankyrin_rpt"/>
</dbReference>
<dbReference type="GO" id="GO:0030160">
    <property type="term" value="F:synaptic receptor adaptor activity"/>
    <property type="evidence" value="ECO:0007669"/>
    <property type="project" value="TreeGrafter"/>
</dbReference>
<feature type="repeat" description="ANK" evidence="2">
    <location>
        <begin position="311"/>
        <end position="343"/>
    </location>
</feature>
<comment type="caution">
    <text evidence="6">The sequence shown here is derived from an EMBL/GenBank/DDBJ whole genome shotgun (WGS) entry which is preliminary data.</text>
</comment>
<dbReference type="SMART" id="SM00326">
    <property type="entry name" value="SH3"/>
    <property type="match status" value="1"/>
</dbReference>
<evidence type="ECO:0000313" key="7">
    <source>
        <dbReference type="Proteomes" id="UP000281406"/>
    </source>
</evidence>
<dbReference type="PANTHER" id="PTHR24135:SF3">
    <property type="entry name" value="SH3 AND MULTIPLE ANKYRIN REPEAT DOMAINS PROTEIN 1"/>
    <property type="match status" value="1"/>
</dbReference>
<evidence type="ECO:0000313" key="6">
    <source>
        <dbReference type="EMBL" id="ROL28049.1"/>
    </source>
</evidence>
<dbReference type="InterPro" id="IPR001452">
    <property type="entry name" value="SH3_domain"/>
</dbReference>
<feature type="region of interest" description="Disordered" evidence="4">
    <location>
        <begin position="64"/>
        <end position="89"/>
    </location>
</feature>
<proteinExistence type="predicted"/>
<feature type="compositionally biased region" description="Polar residues" evidence="4">
    <location>
        <begin position="77"/>
        <end position="89"/>
    </location>
</feature>
<dbReference type="PROSITE" id="PS50088">
    <property type="entry name" value="ANK_REPEAT"/>
    <property type="match status" value="2"/>
</dbReference>
<evidence type="ECO:0000256" key="2">
    <source>
        <dbReference type="PROSITE-ProRule" id="PRU00023"/>
    </source>
</evidence>
<feature type="region of interest" description="Disordered" evidence="4">
    <location>
        <begin position="433"/>
        <end position="487"/>
    </location>
</feature>
<feature type="repeat" description="ANK" evidence="2">
    <location>
        <begin position="278"/>
        <end position="310"/>
    </location>
</feature>
<dbReference type="Pfam" id="PF12796">
    <property type="entry name" value="Ank_2"/>
    <property type="match status" value="1"/>
</dbReference>
<dbReference type="AlphaFoldDB" id="A0A3N0Y3T3"/>
<evidence type="ECO:0000256" key="3">
    <source>
        <dbReference type="PROSITE-ProRule" id="PRU00192"/>
    </source>
</evidence>
<dbReference type="CDD" id="cd11832">
    <property type="entry name" value="SH3_Shank"/>
    <property type="match status" value="1"/>
</dbReference>
<dbReference type="SUPFAM" id="SSF48403">
    <property type="entry name" value="Ankyrin repeat"/>
    <property type="match status" value="1"/>
</dbReference>
<feature type="compositionally biased region" description="Polar residues" evidence="4">
    <location>
        <begin position="473"/>
        <end position="483"/>
    </location>
</feature>
<keyword evidence="7" id="KW-1185">Reference proteome</keyword>
<accession>A0A3N0Y3T3</accession>
<dbReference type="Gene3D" id="2.30.30.40">
    <property type="entry name" value="SH3 Domains"/>
    <property type="match status" value="1"/>
</dbReference>
<dbReference type="OrthoDB" id="445896at2759"/>
<evidence type="ECO:0000256" key="4">
    <source>
        <dbReference type="SAM" id="MobiDB-lite"/>
    </source>
</evidence>
<dbReference type="PANTHER" id="PTHR24135">
    <property type="entry name" value="SH3 AND MULTIPLE ANKYRIN REPEAT DOMAINS PROTEIN"/>
    <property type="match status" value="1"/>
</dbReference>
<dbReference type="FunFam" id="3.10.20.90:FF:000029">
    <property type="entry name" value="SH3 and multiple ankyrin repeat domains protein 1"/>
    <property type="match status" value="1"/>
</dbReference>
<dbReference type="GO" id="GO:0045211">
    <property type="term" value="C:postsynaptic membrane"/>
    <property type="evidence" value="ECO:0007669"/>
    <property type="project" value="TreeGrafter"/>
</dbReference>
<dbReference type="SUPFAM" id="SSF50044">
    <property type="entry name" value="SH3-domain"/>
    <property type="match status" value="1"/>
</dbReference>
<feature type="domain" description="SH3" evidence="5">
    <location>
        <begin position="492"/>
        <end position="551"/>
    </location>
</feature>
<dbReference type="GO" id="GO:0014069">
    <property type="term" value="C:postsynaptic density"/>
    <property type="evidence" value="ECO:0007669"/>
    <property type="project" value="TreeGrafter"/>
</dbReference>
<dbReference type="InterPro" id="IPR051569">
    <property type="entry name" value="SHANK"/>
</dbReference>
<dbReference type="Pfam" id="PF16511">
    <property type="entry name" value="FERM_f0"/>
    <property type="match status" value="1"/>
</dbReference>
<dbReference type="Proteomes" id="UP000281406">
    <property type="component" value="Unassembled WGS sequence"/>
</dbReference>
<evidence type="ECO:0000259" key="5">
    <source>
        <dbReference type="PROSITE" id="PS50002"/>
    </source>
</evidence>
<dbReference type="Gene3D" id="1.25.40.20">
    <property type="entry name" value="Ankyrin repeat-containing domain"/>
    <property type="match status" value="1"/>
</dbReference>
<dbReference type="SMART" id="SM00248">
    <property type="entry name" value="ANK"/>
    <property type="match status" value="4"/>
</dbReference>
<dbReference type="GO" id="GO:0035255">
    <property type="term" value="F:ionotropic glutamate receptor binding"/>
    <property type="evidence" value="ECO:0007669"/>
    <property type="project" value="TreeGrafter"/>
</dbReference>
<dbReference type="InterPro" id="IPR036028">
    <property type="entry name" value="SH3-like_dom_sf"/>
</dbReference>
<keyword evidence="1 3" id="KW-0728">SH3 domain</keyword>
<dbReference type="FunFam" id="2.30.30.40:FF:000025">
    <property type="entry name" value="SH3 and multiple ankyrin repeat domains protein 2"/>
    <property type="match status" value="1"/>
</dbReference>
<name>A0A3N0Y3T3_ANAGA</name>
<organism evidence="6 7">
    <name type="scientific">Anabarilius grahami</name>
    <name type="common">Kanglang fish</name>
    <name type="synonym">Barilius grahami</name>
    <dbReference type="NCBI Taxonomy" id="495550"/>
    <lineage>
        <taxon>Eukaryota</taxon>
        <taxon>Metazoa</taxon>
        <taxon>Chordata</taxon>
        <taxon>Craniata</taxon>
        <taxon>Vertebrata</taxon>
        <taxon>Euteleostomi</taxon>
        <taxon>Actinopterygii</taxon>
        <taxon>Neopterygii</taxon>
        <taxon>Teleostei</taxon>
        <taxon>Ostariophysi</taxon>
        <taxon>Cypriniformes</taxon>
        <taxon>Xenocyprididae</taxon>
        <taxon>Xenocypridinae</taxon>
        <taxon>Xenocypridinae incertae sedis</taxon>
        <taxon>Anabarilius</taxon>
    </lineage>
</organism>
<keyword evidence="2" id="KW-0040">ANK repeat</keyword>
<dbReference type="Pfam" id="PF07653">
    <property type="entry name" value="SH3_2"/>
    <property type="match status" value="1"/>
</dbReference>
<gene>
    <name evidence="6" type="ORF">DPX16_11179</name>
</gene>
<protein>
    <submittedName>
        <fullName evidence="6">SH3 and multiple ankyrin repeat domains protein 1</fullName>
    </submittedName>
</protein>
<feature type="region of interest" description="Disordered" evidence="4">
    <location>
        <begin position="378"/>
        <end position="407"/>
    </location>
</feature>
<dbReference type="InterPro" id="IPR032425">
    <property type="entry name" value="FERM_f0"/>
</dbReference>
<evidence type="ECO:0000256" key="1">
    <source>
        <dbReference type="ARBA" id="ARBA00022443"/>
    </source>
</evidence>
<dbReference type="EMBL" id="RJVU01053643">
    <property type="protein sequence ID" value="ROL28049.1"/>
    <property type="molecule type" value="Genomic_DNA"/>
</dbReference>
<dbReference type="PROSITE" id="PS50002">
    <property type="entry name" value="SH3"/>
    <property type="match status" value="1"/>
</dbReference>
<reference evidence="6 7" key="1">
    <citation type="submission" date="2018-10" db="EMBL/GenBank/DDBJ databases">
        <title>Genome assembly for a Yunnan-Guizhou Plateau 3E fish, Anabarilius grahami (Regan), and its evolutionary and genetic applications.</title>
        <authorList>
            <person name="Jiang W."/>
        </authorList>
    </citation>
    <scope>NUCLEOTIDE SEQUENCE [LARGE SCALE GENOMIC DNA]</scope>
    <source>
        <strain evidence="6">AG-KIZ</strain>
        <tissue evidence="6">Muscle</tissue>
    </source>
</reference>